<dbReference type="InParanoid" id="A0A0C2WJJ4"/>
<feature type="region of interest" description="Disordered" evidence="1">
    <location>
        <begin position="1"/>
        <end position="60"/>
    </location>
</feature>
<organism evidence="2 3">
    <name type="scientific">Amanita muscaria (strain Koide BX008)</name>
    <dbReference type="NCBI Taxonomy" id="946122"/>
    <lineage>
        <taxon>Eukaryota</taxon>
        <taxon>Fungi</taxon>
        <taxon>Dikarya</taxon>
        <taxon>Basidiomycota</taxon>
        <taxon>Agaricomycotina</taxon>
        <taxon>Agaricomycetes</taxon>
        <taxon>Agaricomycetidae</taxon>
        <taxon>Agaricales</taxon>
        <taxon>Pluteineae</taxon>
        <taxon>Amanitaceae</taxon>
        <taxon>Amanita</taxon>
    </lineage>
</organism>
<evidence type="ECO:0000313" key="2">
    <source>
        <dbReference type="EMBL" id="KIL56323.1"/>
    </source>
</evidence>
<dbReference type="AlphaFoldDB" id="A0A0C2WJJ4"/>
<reference evidence="2 3" key="1">
    <citation type="submission" date="2014-04" db="EMBL/GenBank/DDBJ databases">
        <title>Evolutionary Origins and Diversification of the Mycorrhizal Mutualists.</title>
        <authorList>
            <consortium name="DOE Joint Genome Institute"/>
            <consortium name="Mycorrhizal Genomics Consortium"/>
            <person name="Kohler A."/>
            <person name="Kuo A."/>
            <person name="Nagy L.G."/>
            <person name="Floudas D."/>
            <person name="Copeland A."/>
            <person name="Barry K.W."/>
            <person name="Cichocki N."/>
            <person name="Veneault-Fourrey C."/>
            <person name="LaButti K."/>
            <person name="Lindquist E.A."/>
            <person name="Lipzen A."/>
            <person name="Lundell T."/>
            <person name="Morin E."/>
            <person name="Murat C."/>
            <person name="Riley R."/>
            <person name="Ohm R."/>
            <person name="Sun H."/>
            <person name="Tunlid A."/>
            <person name="Henrissat B."/>
            <person name="Grigoriev I.V."/>
            <person name="Hibbett D.S."/>
            <person name="Martin F."/>
        </authorList>
    </citation>
    <scope>NUCLEOTIDE SEQUENCE [LARGE SCALE GENOMIC DNA]</scope>
    <source>
        <strain evidence="2 3">Koide BX008</strain>
    </source>
</reference>
<dbReference type="Proteomes" id="UP000054549">
    <property type="component" value="Unassembled WGS sequence"/>
</dbReference>
<dbReference type="HOGENOM" id="CLU_2454230_0_0_1"/>
<accession>A0A0C2WJJ4</accession>
<feature type="compositionally biased region" description="Basic residues" evidence="1">
    <location>
        <begin position="11"/>
        <end position="21"/>
    </location>
</feature>
<name>A0A0C2WJJ4_AMAMK</name>
<dbReference type="EMBL" id="KN818430">
    <property type="protein sequence ID" value="KIL56323.1"/>
    <property type="molecule type" value="Genomic_DNA"/>
</dbReference>
<gene>
    <name evidence="2" type="ORF">M378DRAFT_17184</name>
</gene>
<keyword evidence="3" id="KW-1185">Reference proteome</keyword>
<evidence type="ECO:0000313" key="3">
    <source>
        <dbReference type="Proteomes" id="UP000054549"/>
    </source>
</evidence>
<proteinExistence type="predicted"/>
<sequence>MTGKAKALRKEARKGKGKAKVVAKDEADEEGGSDSESSGSDGTEEELPLRRPKQSAGDQKVTFDTCLLQIELVDLHSAQQDEQALGVSG</sequence>
<protein>
    <submittedName>
        <fullName evidence="2">Uncharacterized protein</fullName>
    </submittedName>
</protein>
<evidence type="ECO:0000256" key="1">
    <source>
        <dbReference type="SAM" id="MobiDB-lite"/>
    </source>
</evidence>